<keyword evidence="6" id="KW-0496">Mitochondrion</keyword>
<dbReference type="EMBL" id="QKKF02025321">
    <property type="protein sequence ID" value="RZF37079.1"/>
    <property type="molecule type" value="Genomic_DNA"/>
</dbReference>
<feature type="transmembrane region" description="Helical" evidence="6">
    <location>
        <begin position="65"/>
        <end position="84"/>
    </location>
</feature>
<accession>A0A482WU02</accession>
<comment type="caution">
    <text evidence="7">The sequence shown here is derived from an EMBL/GenBank/DDBJ whole genome shotgun (WGS) entry which is preliminary data.</text>
</comment>
<evidence type="ECO:0000256" key="1">
    <source>
        <dbReference type="ARBA" id="ARBA00004370"/>
    </source>
</evidence>
<evidence type="ECO:0000256" key="2">
    <source>
        <dbReference type="ARBA" id="ARBA00007165"/>
    </source>
</evidence>
<reference evidence="7 8" key="1">
    <citation type="journal article" date="2017" name="Gigascience">
        <title>Genome sequence of the small brown planthopper, Laodelphax striatellus.</title>
        <authorList>
            <person name="Zhu J."/>
            <person name="Jiang F."/>
            <person name="Wang X."/>
            <person name="Yang P."/>
            <person name="Bao Y."/>
            <person name="Zhao W."/>
            <person name="Wang W."/>
            <person name="Lu H."/>
            <person name="Wang Q."/>
            <person name="Cui N."/>
            <person name="Li J."/>
            <person name="Chen X."/>
            <person name="Luo L."/>
            <person name="Yu J."/>
            <person name="Kang L."/>
            <person name="Cui F."/>
        </authorList>
    </citation>
    <scope>NUCLEOTIDE SEQUENCE [LARGE SCALE GENOMIC DNA]</scope>
    <source>
        <strain evidence="7">Lst14</strain>
    </source>
</reference>
<dbReference type="PANTHER" id="PTHR23427:SF2">
    <property type="entry name" value="SURFEIT LOCUS PROTEIN 1"/>
    <property type="match status" value="1"/>
</dbReference>
<dbReference type="InParanoid" id="A0A482WU02"/>
<evidence type="ECO:0000313" key="8">
    <source>
        <dbReference type="Proteomes" id="UP000291343"/>
    </source>
</evidence>
<dbReference type="GO" id="GO:0005743">
    <property type="term" value="C:mitochondrial inner membrane"/>
    <property type="evidence" value="ECO:0007669"/>
    <property type="project" value="UniProtKB-SubCell"/>
</dbReference>
<dbReference type="GO" id="GO:0033617">
    <property type="term" value="P:mitochondrial respiratory chain complex IV assembly"/>
    <property type="evidence" value="ECO:0007669"/>
    <property type="project" value="TreeGrafter"/>
</dbReference>
<dbReference type="InterPro" id="IPR002994">
    <property type="entry name" value="Surf1/Shy1"/>
</dbReference>
<dbReference type="FunCoup" id="A0A482WU02">
    <property type="interactions" value="943"/>
</dbReference>
<evidence type="ECO:0000313" key="7">
    <source>
        <dbReference type="EMBL" id="RZF37079.1"/>
    </source>
</evidence>
<keyword evidence="8" id="KW-1185">Reference proteome</keyword>
<dbReference type="SMR" id="A0A482WU02"/>
<protein>
    <recommendedName>
        <fullName evidence="6">SURF1-like protein</fullName>
    </recommendedName>
</protein>
<keyword evidence="5 6" id="KW-0472">Membrane</keyword>
<dbReference type="CDD" id="cd06662">
    <property type="entry name" value="SURF1"/>
    <property type="match status" value="1"/>
</dbReference>
<sequence length="220" mass="24980">MDRNIAKVLQSTLTLYNRRILCSTRNNGNILMMVLRNNSNARLNVAEDKGTLLGLKAPKKQKSSYTTGVLLLSVPIVTFCLGTWQVRRREWKLNLIDELESKVRQPPIDLPEDLNELENLTYRRVKLRGRFDHSLEMYLGPRSVIHDNSAESEGSGGLMSTDVRARTGYLVVTPFILADSGKRILVNRGWVNTKIAPKERRPAGQIEEEVEITGIVRDHE</sequence>
<comment type="similarity">
    <text evidence="2 6">Belongs to the SURF1 family.</text>
</comment>
<organism evidence="7 8">
    <name type="scientific">Laodelphax striatellus</name>
    <name type="common">Small brown planthopper</name>
    <name type="synonym">Delphax striatella</name>
    <dbReference type="NCBI Taxonomy" id="195883"/>
    <lineage>
        <taxon>Eukaryota</taxon>
        <taxon>Metazoa</taxon>
        <taxon>Ecdysozoa</taxon>
        <taxon>Arthropoda</taxon>
        <taxon>Hexapoda</taxon>
        <taxon>Insecta</taxon>
        <taxon>Pterygota</taxon>
        <taxon>Neoptera</taxon>
        <taxon>Paraneoptera</taxon>
        <taxon>Hemiptera</taxon>
        <taxon>Auchenorrhyncha</taxon>
        <taxon>Fulgoroidea</taxon>
        <taxon>Delphacidae</taxon>
        <taxon>Criomorphinae</taxon>
        <taxon>Laodelphax</taxon>
    </lineage>
</organism>
<comment type="caution">
    <text evidence="6">Lacks conserved residue(s) required for the propagation of feature annotation.</text>
</comment>
<gene>
    <name evidence="7" type="ORF">LSTR_LSTR014285</name>
</gene>
<name>A0A482WU02_LAOST</name>
<evidence type="ECO:0000256" key="3">
    <source>
        <dbReference type="ARBA" id="ARBA00022692"/>
    </source>
</evidence>
<dbReference type="PROSITE" id="PS50895">
    <property type="entry name" value="SURF1"/>
    <property type="match status" value="1"/>
</dbReference>
<dbReference type="InterPro" id="IPR045214">
    <property type="entry name" value="Surf1/Surf4"/>
</dbReference>
<dbReference type="Pfam" id="PF02104">
    <property type="entry name" value="SURF1"/>
    <property type="match status" value="1"/>
</dbReference>
<keyword evidence="3 6" id="KW-0812">Transmembrane</keyword>
<keyword evidence="4 6" id="KW-1133">Transmembrane helix</keyword>
<dbReference type="AlphaFoldDB" id="A0A482WU02"/>
<evidence type="ECO:0000256" key="6">
    <source>
        <dbReference type="RuleBase" id="RU363076"/>
    </source>
</evidence>
<comment type="function">
    <text evidence="6">Probably involved in the biogenesis of the COX complex.</text>
</comment>
<dbReference type="Proteomes" id="UP000291343">
    <property type="component" value="Unassembled WGS sequence"/>
</dbReference>
<comment type="subcellular location">
    <subcellularLocation>
        <location evidence="1">Membrane</location>
    </subcellularLocation>
    <subcellularLocation>
        <location evidence="6">Mitochondrion inner membrane</location>
        <topology evidence="6">Multi-pass membrane protein</topology>
    </subcellularLocation>
</comment>
<evidence type="ECO:0000256" key="5">
    <source>
        <dbReference type="ARBA" id="ARBA00023136"/>
    </source>
</evidence>
<dbReference type="STRING" id="195883.A0A482WU02"/>
<dbReference type="OrthoDB" id="10040024at2759"/>
<proteinExistence type="inferred from homology"/>
<keyword evidence="6" id="KW-0999">Mitochondrion inner membrane</keyword>
<evidence type="ECO:0000256" key="4">
    <source>
        <dbReference type="ARBA" id="ARBA00022989"/>
    </source>
</evidence>
<dbReference type="PANTHER" id="PTHR23427">
    <property type="entry name" value="SURFEIT LOCUS PROTEIN"/>
    <property type="match status" value="1"/>
</dbReference>